<dbReference type="EMBL" id="JAIHOM010000123">
    <property type="protein sequence ID" value="MCW6038292.1"/>
    <property type="molecule type" value="Genomic_DNA"/>
</dbReference>
<evidence type="ECO:0000259" key="8">
    <source>
        <dbReference type="Pfam" id="PF01435"/>
    </source>
</evidence>
<feature type="signal peptide" evidence="7">
    <location>
        <begin position="1"/>
        <end position="22"/>
    </location>
</feature>
<dbReference type="InterPro" id="IPR011990">
    <property type="entry name" value="TPR-like_helical_dom_sf"/>
</dbReference>
<reference evidence="9 10" key="1">
    <citation type="submission" date="2021-08" db="EMBL/GenBank/DDBJ databases">
        <title>Draft genome sequence of Spirulina subsalsa with high tolerance to salinity and hype-accumulation of phycocyanin.</title>
        <authorList>
            <person name="Pei H."/>
            <person name="Jiang L."/>
        </authorList>
    </citation>
    <scope>NUCLEOTIDE SEQUENCE [LARGE SCALE GENOMIC DNA]</scope>
    <source>
        <strain evidence="9 10">FACHB-351</strain>
    </source>
</reference>
<comment type="caution">
    <text evidence="9">The sequence shown here is derived from an EMBL/GenBank/DDBJ whole genome shotgun (WGS) entry which is preliminary data.</text>
</comment>
<dbReference type="PANTHER" id="PTHR22726">
    <property type="entry name" value="METALLOENDOPEPTIDASE OMA1"/>
    <property type="match status" value="1"/>
</dbReference>
<dbReference type="InterPro" id="IPR051156">
    <property type="entry name" value="Mito/Outer_Membr_Metalloprot"/>
</dbReference>
<evidence type="ECO:0000256" key="6">
    <source>
        <dbReference type="ARBA" id="ARBA00023049"/>
    </source>
</evidence>
<dbReference type="Pfam" id="PF01435">
    <property type="entry name" value="Peptidase_M48"/>
    <property type="match status" value="1"/>
</dbReference>
<evidence type="ECO:0000256" key="5">
    <source>
        <dbReference type="ARBA" id="ARBA00022833"/>
    </source>
</evidence>
<dbReference type="CDD" id="cd07333">
    <property type="entry name" value="M48C_bepA_like"/>
    <property type="match status" value="1"/>
</dbReference>
<name>A0ABT3LB01_9CYAN</name>
<evidence type="ECO:0000313" key="10">
    <source>
        <dbReference type="Proteomes" id="UP001526426"/>
    </source>
</evidence>
<evidence type="ECO:0000256" key="2">
    <source>
        <dbReference type="ARBA" id="ARBA00022670"/>
    </source>
</evidence>
<evidence type="ECO:0000313" key="9">
    <source>
        <dbReference type="EMBL" id="MCW6038292.1"/>
    </source>
</evidence>
<feature type="domain" description="Peptidase M48" evidence="8">
    <location>
        <begin position="296"/>
        <end position="460"/>
    </location>
</feature>
<protein>
    <submittedName>
        <fullName evidence="9">M48 family metalloprotease</fullName>
        <ecNumber evidence="9">3.4.24.-</ecNumber>
    </submittedName>
</protein>
<feature type="chain" id="PRO_5045053068" evidence="7">
    <location>
        <begin position="23"/>
        <end position="495"/>
    </location>
</feature>
<keyword evidence="3" id="KW-0479">Metal-binding</keyword>
<dbReference type="GO" id="GO:0008237">
    <property type="term" value="F:metallopeptidase activity"/>
    <property type="evidence" value="ECO:0007669"/>
    <property type="project" value="UniProtKB-KW"/>
</dbReference>
<dbReference type="EC" id="3.4.24.-" evidence="9"/>
<dbReference type="InterPro" id="IPR001915">
    <property type="entry name" value="Peptidase_M48"/>
</dbReference>
<evidence type="ECO:0000256" key="1">
    <source>
        <dbReference type="ARBA" id="ARBA00001947"/>
    </source>
</evidence>
<proteinExistence type="predicted"/>
<accession>A0ABT3LB01</accession>
<keyword evidence="4 9" id="KW-0378">Hydrolase</keyword>
<keyword evidence="10" id="KW-1185">Reference proteome</keyword>
<evidence type="ECO:0000256" key="7">
    <source>
        <dbReference type="SAM" id="SignalP"/>
    </source>
</evidence>
<dbReference type="Gene3D" id="3.30.2010.10">
    <property type="entry name" value="Metalloproteases ('zincins'), catalytic domain"/>
    <property type="match status" value="1"/>
</dbReference>
<keyword evidence="6 9" id="KW-0482">Metalloprotease</keyword>
<keyword evidence="5" id="KW-0862">Zinc</keyword>
<sequence length="495" mass="55683">MKFVFHAGLIVCSSCFSGVVLAEVPPPLEIITEAEIQEVPQRTFELSPEEQARYDVLREADALFRAGNHARARELYQSVKSPFTRENQPLVAREEGFMDPGLLSPAGGVFWRQYQQGVSQDLDSKVLVPLQLLVEREPGFVLGHLHYAKRLKERGHNQRAQEILQQALARFPNHLELTEMAIQTYEAGENWLGASFLARQFALMNPEHPAQEGFLRRADENFRRYQHQLQQQITGGAIANVLTGSLSLLATGNIFGSLSTVETTALLLRGESAVGDRMARQILSQAPLITDPEVVAYVQDIGEKLVQVSGRNDFNYQFHILQDETINAFALPGGQIFIHAGALLAAQSEAELAGLLAHELSHTILSHGFQLMTQGQVTANLMRQIPWVGRTATNLMVFRYSRDMERQADRVGTRLLAASGYAADGLRNLLLRLEQENKPSPPPWLSTHPETRERVADLERFIVQHNLNRYSYEGVERHLEIRKRVFDLLESNQNP</sequence>
<dbReference type="PANTHER" id="PTHR22726:SF1">
    <property type="entry name" value="METALLOENDOPEPTIDASE OMA1, MITOCHONDRIAL"/>
    <property type="match status" value="1"/>
</dbReference>
<comment type="cofactor">
    <cofactor evidence="1">
        <name>Zn(2+)</name>
        <dbReference type="ChEBI" id="CHEBI:29105"/>
    </cofactor>
</comment>
<evidence type="ECO:0000256" key="3">
    <source>
        <dbReference type="ARBA" id="ARBA00022723"/>
    </source>
</evidence>
<dbReference type="SUPFAM" id="SSF48452">
    <property type="entry name" value="TPR-like"/>
    <property type="match status" value="1"/>
</dbReference>
<organism evidence="9 10">
    <name type="scientific">Spirulina subsalsa FACHB-351</name>
    <dbReference type="NCBI Taxonomy" id="234711"/>
    <lineage>
        <taxon>Bacteria</taxon>
        <taxon>Bacillati</taxon>
        <taxon>Cyanobacteriota</taxon>
        <taxon>Cyanophyceae</taxon>
        <taxon>Spirulinales</taxon>
        <taxon>Spirulinaceae</taxon>
        <taxon>Spirulina</taxon>
    </lineage>
</organism>
<dbReference type="Gene3D" id="1.25.40.10">
    <property type="entry name" value="Tetratricopeptide repeat domain"/>
    <property type="match status" value="1"/>
</dbReference>
<keyword evidence="7" id="KW-0732">Signal</keyword>
<evidence type="ECO:0000256" key="4">
    <source>
        <dbReference type="ARBA" id="ARBA00022801"/>
    </source>
</evidence>
<dbReference type="RefSeq" id="WP_265266196.1">
    <property type="nucleotide sequence ID" value="NZ_JAIHOM010000123.1"/>
</dbReference>
<gene>
    <name evidence="9" type="ORF">K4A83_18720</name>
</gene>
<dbReference type="Proteomes" id="UP001526426">
    <property type="component" value="Unassembled WGS sequence"/>
</dbReference>
<keyword evidence="2" id="KW-0645">Protease</keyword>